<dbReference type="InterPro" id="IPR007110">
    <property type="entry name" value="Ig-like_dom"/>
</dbReference>
<feature type="domain" description="Alpha-type protein kinase" evidence="12">
    <location>
        <begin position="1161"/>
        <end position="1393"/>
    </location>
</feature>
<sequence>MSKGTDGNEGVVDLPEIVTSQDVEVDGNKSNTVPKGHQNANVNPNDHMTSKNQENRQCQKGDSTEPTNTPSQDESPSLDPNTETITIDDIPNTEFHPAWISGTVYNADTHRNDFMDEAVQHADPQTKGIAGETAHDMSDSSSILQENVHHTGSNIHEFVMKAVLNSDPEIGGILDDAVQSTDSETVGVLEDAVQRHILEMGGILEDNVQNKHSEVGGILEDNVQRTISENCGILEDTVQINDSEIGGVLEDTVQHNVSEISGIIVQDTVQSNAVDLGGIVEDKVQKNILKIGGVLEDTVQSTDSEIGGILADASCLTQQSFPLYSAELSNNNKLEANDNNAISDILSDSVDNLENDVTQMSKALTVNAKTDMESASCILEDLVPDMTVDHRTENNSDVRLLISSFPPTPIIIPSKTEEGIDIHTSDTTQRMYRSDVSNELWLDASDEWGYLPASCPTSSDNTRTSKTGANKTGSLELPTNESWSSSDSWASALSNWIQSVSILPEDCPTMRSPESQHQCSMAIQDVTLGLESSLEFRGSEGKIQIKTSSRSSVDLSDLTREERENIFYTNIDLDRTQDLPEDMEGETQSGLQEETDESQNDAEGRPENKCVSEKESHALWEVTEDTAFEEEGEKDHGALSFSCYPFTPESEVHLLNSYEAEHLTSSRGVDRSNATHVKDNGSCTSSSTGEVDFIMPLNPITIGTSFLHLKEDPDESRTSLKPSLAGISEEVRPDLTPSASGKSASEPSGSQFCDITKQTGDRDSSSSPCEDLKCRTEAGDVSSELQRLILPTGERLMICEEKHIAYVTLDLDNLLSFKKHPENRSAIKQVSGEACERDSKMPHKTKKTSSENKTRSNKHKDKMNNDQTSKKRENVRPEESGGAEQSTLTMIETIVITEKLTSKPQGKKKKKHGVLKVENEPLLEVENGRKPKNTKPKTETATKQPSKVREKLAKYEGKESNENDKATEGKTQPSTELSSMCLPSALNDDIIKRRRISGDKPGAVSIRTRPQLPAIFQQKKKDDAVTQTVQAPKEVPCVLSEIEAAPVVDDPQSISLWCHFSHIKADSSIMWMKEGATLCEETRKAGDDARVSLSLSKACSKDLGFYRCTLISALGSVSTSDYHLTSEVLMELVIPNHDESAERKAIDGEEEDVSCAPLLFKDDILTDQFFGEKQLTSIVTEKDHFGEGMHRKAFRTMVRTGMTPLFGPGHACVLKVHSAIGYGTQNDNEVLQKNYNLAVEECYVQNTAREYIKAYTNVAKSAESFGEVPEIIPIVLVHRPSNTIPYATLEEELIGDFVKYSVKDGKEINLMRKDSEAGQKCCAFQHWVYTQTEGNLLVTDMQGVGMKLTDVGIATCTKGYKGFKGNCSTSFIDQFKALHQCNRFCELLGLTSLQPKPKRTTPLNPKAQPAARKKPFVPTVKGKS</sequence>
<evidence type="ECO:0000256" key="10">
    <source>
        <dbReference type="SAM" id="MobiDB-lite"/>
    </source>
</evidence>
<feature type="compositionally biased region" description="Polar residues" evidence="10">
    <location>
        <begin position="455"/>
        <end position="481"/>
    </location>
</feature>
<evidence type="ECO:0000256" key="9">
    <source>
        <dbReference type="ARBA" id="ARBA00048679"/>
    </source>
</evidence>
<dbReference type="Gene3D" id="3.20.200.10">
    <property type="entry name" value="MHCK/EF2 kinase"/>
    <property type="match status" value="1"/>
</dbReference>
<feature type="compositionally biased region" description="Basic and acidic residues" evidence="10">
    <location>
        <begin position="53"/>
        <end position="63"/>
    </location>
</feature>
<feature type="domain" description="Ig-like" evidence="11">
    <location>
        <begin position="1036"/>
        <end position="1125"/>
    </location>
</feature>
<feature type="region of interest" description="Disordered" evidence="10">
    <location>
        <begin position="902"/>
        <end position="979"/>
    </location>
</feature>
<feature type="region of interest" description="Disordered" evidence="10">
    <location>
        <begin position="713"/>
        <end position="772"/>
    </location>
</feature>
<comment type="caution">
    <text evidence="13">The sequence shown here is derived from an EMBL/GenBank/DDBJ whole genome shotgun (WGS) entry which is preliminary data.</text>
</comment>
<protein>
    <recommendedName>
        <fullName evidence="2">non-specific serine/threonine protein kinase</fullName>
        <ecNumber evidence="2">2.7.11.1</ecNumber>
    </recommendedName>
</protein>
<feature type="region of interest" description="Disordered" evidence="10">
    <location>
        <begin position="665"/>
        <end position="690"/>
    </location>
</feature>
<evidence type="ECO:0000256" key="7">
    <source>
        <dbReference type="ARBA" id="ARBA00023319"/>
    </source>
</evidence>
<comment type="similarity">
    <text evidence="1">Belongs to the protein kinase superfamily. Alpha-type protein kinase family. ALPK subfamily.</text>
</comment>
<dbReference type="InterPro" id="IPR013783">
    <property type="entry name" value="Ig-like_fold"/>
</dbReference>
<dbReference type="Gene3D" id="2.60.40.10">
    <property type="entry name" value="Immunoglobulins"/>
    <property type="match status" value="1"/>
</dbReference>
<dbReference type="InterPro" id="IPR011009">
    <property type="entry name" value="Kinase-like_dom_sf"/>
</dbReference>
<dbReference type="InterPro" id="IPR036179">
    <property type="entry name" value="Ig-like_dom_sf"/>
</dbReference>
<evidence type="ECO:0000259" key="12">
    <source>
        <dbReference type="PROSITE" id="PS51158"/>
    </source>
</evidence>
<organism evidence="13 14">
    <name type="scientific">Hemibagrus guttatus</name>
    <dbReference type="NCBI Taxonomy" id="175788"/>
    <lineage>
        <taxon>Eukaryota</taxon>
        <taxon>Metazoa</taxon>
        <taxon>Chordata</taxon>
        <taxon>Craniata</taxon>
        <taxon>Vertebrata</taxon>
        <taxon>Euteleostomi</taxon>
        <taxon>Actinopterygii</taxon>
        <taxon>Neopterygii</taxon>
        <taxon>Teleostei</taxon>
        <taxon>Ostariophysi</taxon>
        <taxon>Siluriformes</taxon>
        <taxon>Bagridae</taxon>
        <taxon>Hemibagrus</taxon>
    </lineage>
</organism>
<dbReference type="SMART" id="SM00811">
    <property type="entry name" value="Alpha_kinase"/>
    <property type="match status" value="1"/>
</dbReference>
<keyword evidence="4" id="KW-0808">Transferase</keyword>
<evidence type="ECO:0000256" key="6">
    <source>
        <dbReference type="ARBA" id="ARBA00023157"/>
    </source>
</evidence>
<dbReference type="Pfam" id="PF02816">
    <property type="entry name" value="Alpha_kinase"/>
    <property type="match status" value="1"/>
</dbReference>
<feature type="region of interest" description="Disordered" evidence="10">
    <location>
        <begin position="828"/>
        <end position="887"/>
    </location>
</feature>
<dbReference type="PROSITE" id="PS51158">
    <property type="entry name" value="ALPHA_KINASE"/>
    <property type="match status" value="1"/>
</dbReference>
<evidence type="ECO:0000259" key="11">
    <source>
        <dbReference type="PROSITE" id="PS50835"/>
    </source>
</evidence>
<evidence type="ECO:0000313" key="13">
    <source>
        <dbReference type="EMBL" id="KAK3524506.1"/>
    </source>
</evidence>
<feature type="compositionally biased region" description="Basic residues" evidence="10">
    <location>
        <begin position="905"/>
        <end position="914"/>
    </location>
</feature>
<feature type="compositionally biased region" description="Polar residues" evidence="10">
    <location>
        <begin position="18"/>
        <end position="52"/>
    </location>
</feature>
<comment type="catalytic activity">
    <reaction evidence="9">
        <text>L-seryl-[protein] + ATP = O-phospho-L-seryl-[protein] + ADP + H(+)</text>
        <dbReference type="Rhea" id="RHEA:17989"/>
        <dbReference type="Rhea" id="RHEA-COMP:9863"/>
        <dbReference type="Rhea" id="RHEA-COMP:11604"/>
        <dbReference type="ChEBI" id="CHEBI:15378"/>
        <dbReference type="ChEBI" id="CHEBI:29999"/>
        <dbReference type="ChEBI" id="CHEBI:30616"/>
        <dbReference type="ChEBI" id="CHEBI:83421"/>
        <dbReference type="ChEBI" id="CHEBI:456216"/>
        <dbReference type="EC" id="2.7.11.1"/>
    </reaction>
</comment>
<keyword evidence="5" id="KW-0418">Kinase</keyword>
<feature type="region of interest" description="Disordered" evidence="10">
    <location>
        <begin position="454"/>
        <end position="481"/>
    </location>
</feature>
<proteinExistence type="inferred from homology"/>
<name>A0AAE0QLG0_9TELE</name>
<dbReference type="PANTHER" id="PTHR47091:SF2">
    <property type="entry name" value="ALPHA-PROTEIN KINASE 2"/>
    <property type="match status" value="1"/>
</dbReference>
<keyword evidence="7" id="KW-0393">Immunoglobulin domain</keyword>
<reference evidence="13" key="1">
    <citation type="submission" date="2023-06" db="EMBL/GenBank/DDBJ databases">
        <title>Male Hemibagrus guttatus genome.</title>
        <authorList>
            <person name="Bian C."/>
        </authorList>
    </citation>
    <scope>NUCLEOTIDE SEQUENCE</scope>
    <source>
        <strain evidence="13">Male_cb2023</strain>
        <tissue evidence="13">Muscle</tissue>
    </source>
</reference>
<feature type="compositionally biased region" description="Basic and acidic residues" evidence="10">
    <location>
        <begin position="862"/>
        <end position="879"/>
    </location>
</feature>
<keyword evidence="3" id="KW-0723">Serine/threonine-protein kinase</keyword>
<dbReference type="SUPFAM" id="SSF48726">
    <property type="entry name" value="Immunoglobulin"/>
    <property type="match status" value="1"/>
</dbReference>
<dbReference type="GO" id="GO:0004674">
    <property type="term" value="F:protein serine/threonine kinase activity"/>
    <property type="evidence" value="ECO:0007669"/>
    <property type="project" value="UniProtKB-KW"/>
</dbReference>
<evidence type="ECO:0000256" key="1">
    <source>
        <dbReference type="ARBA" id="ARBA00008651"/>
    </source>
</evidence>
<dbReference type="EC" id="2.7.11.1" evidence="2"/>
<dbReference type="EMBL" id="JAUCMX010000014">
    <property type="protein sequence ID" value="KAK3524506.1"/>
    <property type="molecule type" value="Genomic_DNA"/>
</dbReference>
<keyword evidence="6" id="KW-1015">Disulfide bond</keyword>
<gene>
    <name evidence="13" type="ORF">QTP70_029503</name>
</gene>
<keyword evidence="14" id="KW-1185">Reference proteome</keyword>
<feature type="region of interest" description="Disordered" evidence="10">
    <location>
        <begin position="1"/>
        <end position="87"/>
    </location>
</feature>
<evidence type="ECO:0000256" key="4">
    <source>
        <dbReference type="ARBA" id="ARBA00022679"/>
    </source>
</evidence>
<dbReference type="InterPro" id="IPR004166">
    <property type="entry name" value="a-kinase_dom"/>
</dbReference>
<evidence type="ECO:0000256" key="8">
    <source>
        <dbReference type="ARBA" id="ARBA00047899"/>
    </source>
</evidence>
<dbReference type="SUPFAM" id="SSF56112">
    <property type="entry name" value="Protein kinase-like (PK-like)"/>
    <property type="match status" value="1"/>
</dbReference>
<evidence type="ECO:0000256" key="3">
    <source>
        <dbReference type="ARBA" id="ARBA00022527"/>
    </source>
</evidence>
<feature type="compositionally biased region" description="Polar residues" evidence="10">
    <location>
        <begin position="64"/>
        <end position="85"/>
    </location>
</feature>
<comment type="catalytic activity">
    <reaction evidence="8">
        <text>L-threonyl-[protein] + ATP = O-phospho-L-threonyl-[protein] + ADP + H(+)</text>
        <dbReference type="Rhea" id="RHEA:46608"/>
        <dbReference type="Rhea" id="RHEA-COMP:11060"/>
        <dbReference type="Rhea" id="RHEA-COMP:11605"/>
        <dbReference type="ChEBI" id="CHEBI:15378"/>
        <dbReference type="ChEBI" id="CHEBI:30013"/>
        <dbReference type="ChEBI" id="CHEBI:30616"/>
        <dbReference type="ChEBI" id="CHEBI:61977"/>
        <dbReference type="ChEBI" id="CHEBI:456216"/>
        <dbReference type="EC" id="2.7.11.1"/>
    </reaction>
</comment>
<feature type="compositionally biased region" description="Basic and acidic residues" evidence="10">
    <location>
        <begin position="947"/>
        <end position="968"/>
    </location>
</feature>
<feature type="compositionally biased region" description="Polar residues" evidence="10">
    <location>
        <begin position="969"/>
        <end position="978"/>
    </location>
</feature>
<accession>A0AAE0QLG0</accession>
<dbReference type="GO" id="GO:0005524">
    <property type="term" value="F:ATP binding"/>
    <property type="evidence" value="ECO:0007669"/>
    <property type="project" value="InterPro"/>
</dbReference>
<feature type="region of interest" description="Disordered" evidence="10">
    <location>
        <begin position="1396"/>
        <end position="1424"/>
    </location>
</feature>
<evidence type="ECO:0000256" key="5">
    <source>
        <dbReference type="ARBA" id="ARBA00022777"/>
    </source>
</evidence>
<feature type="compositionally biased region" description="Polar residues" evidence="10">
    <location>
        <begin position="737"/>
        <end position="758"/>
    </location>
</feature>
<feature type="compositionally biased region" description="Polar residues" evidence="10">
    <location>
        <begin position="671"/>
        <end position="689"/>
    </location>
</feature>
<evidence type="ECO:0000256" key="2">
    <source>
        <dbReference type="ARBA" id="ARBA00012513"/>
    </source>
</evidence>
<feature type="region of interest" description="Disordered" evidence="10">
    <location>
        <begin position="572"/>
        <end position="612"/>
    </location>
</feature>
<feature type="compositionally biased region" description="Basic and acidic residues" evidence="10">
    <location>
        <begin position="602"/>
        <end position="612"/>
    </location>
</feature>
<dbReference type="Proteomes" id="UP001274896">
    <property type="component" value="Unassembled WGS sequence"/>
</dbReference>
<dbReference type="PANTHER" id="PTHR47091">
    <property type="entry name" value="ALPHA-PROTEIN KINASE 2-RELATED"/>
    <property type="match status" value="1"/>
</dbReference>
<dbReference type="PROSITE" id="PS50835">
    <property type="entry name" value="IG_LIKE"/>
    <property type="match status" value="1"/>
</dbReference>
<feature type="compositionally biased region" description="Basic and acidic residues" evidence="10">
    <location>
        <begin position="759"/>
        <end position="772"/>
    </location>
</feature>
<evidence type="ECO:0000313" key="14">
    <source>
        <dbReference type="Proteomes" id="UP001274896"/>
    </source>
</evidence>